<dbReference type="GO" id="GO:2000031">
    <property type="term" value="P:regulation of salicylic acid mediated signaling pathway"/>
    <property type="evidence" value="ECO:0007669"/>
    <property type="project" value="InterPro"/>
</dbReference>
<sequence length="576" mass="63481">MATPPAFSDSNDNHSSNISCVSNTDTFSSSPDFPAADVASLRRLSDNLDAIFQSPQYGFCSDARIMVSASRDVPVHRCILAARSPFFLSLFTAAPKDRTPKLELKELAKDYDVGYDALVSVLAYLYTGKVRPPPEGVCVCVDEDCCHLACRPKVDFMVQVLYASFNFQIAELVALYQRHLLDILDKVAIDDIPVILSVAYICEKACSRLLAKCIEAVKNSDLDAVTLEKAFPVEIAQQIVRSESNSNPDMPDGMGFPNKHARRIHGALDSDDVELVRMLLKEGHTTLDDACALHYAVAFCDSKTTTELLELGLADVNHRNMRGYTVLHVAAMRKDPKIIVSLLTKGAHPSHLTSDGRKALQIAKRLTKSTDYYKSMEEGKASPNDRLCIEILEQAESRDPLVGEASVSLAIAGEDLRNRLLYLENRVGLAKLLFPTEAKVAMELAKVDRTSEVPVAARSKLSGGNQGAAVDLNDAPFRLKEEHLARFKALSRTVELGKRYFPRCSAVLNGIMDNDDLANLAFENAEEQLQKKRRFLEIQDAVAKAFSEDKEDNRRCAMSSSSSASLEGSTTTFSMR</sequence>
<dbReference type="InterPro" id="IPR044292">
    <property type="entry name" value="NPR"/>
</dbReference>
<evidence type="ECO:0000256" key="13">
    <source>
        <dbReference type="ARBA" id="ARBA00044947"/>
    </source>
</evidence>
<evidence type="ECO:0000259" key="17">
    <source>
        <dbReference type="PROSITE" id="PS50097"/>
    </source>
</evidence>
<keyword evidence="3" id="KW-0963">Cytoplasm</keyword>
<keyword evidence="9" id="KW-0862">Zinc</keyword>
<gene>
    <name evidence="19" type="ORF">H6P81_000141</name>
</gene>
<evidence type="ECO:0000256" key="1">
    <source>
        <dbReference type="ARBA" id="ARBA00004496"/>
    </source>
</evidence>
<comment type="pathway">
    <text evidence="2">Protein modification; protein ubiquitination.</text>
</comment>
<evidence type="ECO:0000256" key="2">
    <source>
        <dbReference type="ARBA" id="ARBA00004906"/>
    </source>
</evidence>
<dbReference type="GO" id="GO:0008270">
    <property type="term" value="F:zinc ion binding"/>
    <property type="evidence" value="ECO:0007669"/>
    <property type="project" value="UniProtKB-KW"/>
</dbReference>
<dbReference type="EMBL" id="JAINDJ010000002">
    <property type="protein sequence ID" value="KAG9455633.1"/>
    <property type="molecule type" value="Genomic_DNA"/>
</dbReference>
<reference evidence="19 20" key="1">
    <citation type="submission" date="2021-07" db="EMBL/GenBank/DDBJ databases">
        <title>The Aristolochia fimbriata genome: insights into angiosperm evolution, floral development and chemical biosynthesis.</title>
        <authorList>
            <person name="Jiao Y."/>
        </authorList>
    </citation>
    <scope>NUCLEOTIDE SEQUENCE [LARGE SCALE GENOMIC DNA]</scope>
    <source>
        <strain evidence="19">IBCAS-2021</strain>
        <tissue evidence="19">Leaf</tissue>
    </source>
</reference>
<dbReference type="GO" id="GO:0016604">
    <property type="term" value="C:nuclear body"/>
    <property type="evidence" value="ECO:0007669"/>
    <property type="project" value="UniProtKB-SubCell"/>
</dbReference>
<evidence type="ECO:0000256" key="6">
    <source>
        <dbReference type="ARBA" id="ARBA00022771"/>
    </source>
</evidence>
<evidence type="ECO:0000256" key="12">
    <source>
        <dbReference type="ARBA" id="ARBA00034306"/>
    </source>
</evidence>
<dbReference type="PROSITE" id="PS50297">
    <property type="entry name" value="ANK_REP_REGION"/>
    <property type="match status" value="1"/>
</dbReference>
<evidence type="ECO:0000256" key="7">
    <source>
        <dbReference type="ARBA" id="ARBA00022786"/>
    </source>
</evidence>
<feature type="repeat" description="ANK" evidence="14">
    <location>
        <begin position="322"/>
        <end position="354"/>
    </location>
</feature>
<keyword evidence="6 15" id="KW-0863">Zinc-finger</keyword>
<dbReference type="InterPro" id="IPR057250">
    <property type="entry name" value="Znf_C2HC_NPR-type"/>
</dbReference>
<dbReference type="Pfam" id="PF12796">
    <property type="entry name" value="Ank_2"/>
    <property type="match status" value="1"/>
</dbReference>
<dbReference type="GO" id="GO:0005737">
    <property type="term" value="C:cytoplasm"/>
    <property type="evidence" value="ECO:0007669"/>
    <property type="project" value="UniProtKB-SubCell"/>
</dbReference>
<evidence type="ECO:0000256" key="15">
    <source>
        <dbReference type="PROSITE-ProRule" id="PRU01391"/>
    </source>
</evidence>
<dbReference type="SUPFAM" id="SSF48403">
    <property type="entry name" value="Ankyrin repeat"/>
    <property type="match status" value="1"/>
</dbReference>
<dbReference type="SMART" id="SM00248">
    <property type="entry name" value="ANK"/>
    <property type="match status" value="2"/>
</dbReference>
<organism evidence="19 20">
    <name type="scientific">Aristolochia fimbriata</name>
    <name type="common">White veined hardy Dutchman's pipe vine</name>
    <dbReference type="NCBI Taxonomy" id="158543"/>
    <lineage>
        <taxon>Eukaryota</taxon>
        <taxon>Viridiplantae</taxon>
        <taxon>Streptophyta</taxon>
        <taxon>Embryophyta</taxon>
        <taxon>Tracheophyta</taxon>
        <taxon>Spermatophyta</taxon>
        <taxon>Magnoliopsida</taxon>
        <taxon>Magnoliidae</taxon>
        <taxon>Piperales</taxon>
        <taxon>Aristolochiaceae</taxon>
        <taxon>Aristolochia</taxon>
    </lineage>
</organism>
<dbReference type="PANTHER" id="PTHR46475:SF1">
    <property type="entry name" value="REGULATORY PROTEIN NPR2"/>
    <property type="match status" value="1"/>
</dbReference>
<dbReference type="InterPro" id="IPR036770">
    <property type="entry name" value="Ankyrin_rpt-contain_sf"/>
</dbReference>
<dbReference type="GO" id="GO:0042742">
    <property type="term" value="P:defense response to bacterium"/>
    <property type="evidence" value="ECO:0007669"/>
    <property type="project" value="TreeGrafter"/>
</dbReference>
<feature type="compositionally biased region" description="Low complexity" evidence="16">
    <location>
        <begin position="559"/>
        <end position="576"/>
    </location>
</feature>
<dbReference type="Pfam" id="PF00651">
    <property type="entry name" value="BTB"/>
    <property type="match status" value="1"/>
</dbReference>
<dbReference type="FunFam" id="1.25.40.20:FF:000239">
    <property type="entry name" value="BTB/POZ domain and ankyrin repeat-containing protein NPR1"/>
    <property type="match status" value="1"/>
</dbReference>
<comment type="subcellular location">
    <subcellularLocation>
        <location evidence="1">Cytoplasm</location>
    </subcellularLocation>
    <subcellularLocation>
        <location evidence="12">Nucleus</location>
        <location evidence="12">Nuclear body</location>
    </subcellularLocation>
</comment>
<comment type="caution">
    <text evidence="19">The sequence shown here is derived from an EMBL/GenBank/DDBJ whole genome shotgun (WGS) entry which is preliminary data.</text>
</comment>
<dbReference type="CDD" id="cd18310">
    <property type="entry name" value="BTB_POZ_NPR_plant"/>
    <property type="match status" value="1"/>
</dbReference>
<feature type="region of interest" description="Disordered" evidence="16">
    <location>
        <begin position="553"/>
        <end position="576"/>
    </location>
</feature>
<dbReference type="PROSITE" id="PS50097">
    <property type="entry name" value="BTB"/>
    <property type="match status" value="1"/>
</dbReference>
<evidence type="ECO:0000256" key="14">
    <source>
        <dbReference type="PROSITE-ProRule" id="PRU00023"/>
    </source>
</evidence>
<feature type="domain" description="BTB" evidence="17">
    <location>
        <begin position="61"/>
        <end position="134"/>
    </location>
</feature>
<evidence type="ECO:0000256" key="9">
    <source>
        <dbReference type="ARBA" id="ARBA00022833"/>
    </source>
</evidence>
<evidence type="ECO:0000256" key="16">
    <source>
        <dbReference type="SAM" id="MobiDB-lite"/>
    </source>
</evidence>
<keyword evidence="4" id="KW-0479">Metal-binding</keyword>
<dbReference type="GO" id="GO:0009862">
    <property type="term" value="P:systemic acquired resistance, salicylic acid mediated signaling pathway"/>
    <property type="evidence" value="ECO:0007669"/>
    <property type="project" value="InterPro"/>
</dbReference>
<accession>A0AAV7F3I5</accession>
<dbReference type="SMART" id="SM00225">
    <property type="entry name" value="BTB"/>
    <property type="match status" value="1"/>
</dbReference>
<dbReference type="SUPFAM" id="SSF54695">
    <property type="entry name" value="POZ domain"/>
    <property type="match status" value="1"/>
</dbReference>
<comment type="similarity">
    <text evidence="13">Belongs to the plant 'ANKYRIN-BTB/POZ' family. 'NPR1-like' subfamily.</text>
</comment>
<dbReference type="GO" id="GO:2000022">
    <property type="term" value="P:regulation of jasmonic acid mediated signaling pathway"/>
    <property type="evidence" value="ECO:0007669"/>
    <property type="project" value="InterPro"/>
</dbReference>
<keyword evidence="20" id="KW-1185">Reference proteome</keyword>
<dbReference type="GO" id="GO:0050832">
    <property type="term" value="P:defense response to fungus"/>
    <property type="evidence" value="ECO:0007669"/>
    <property type="project" value="TreeGrafter"/>
</dbReference>
<dbReference type="InterPro" id="IPR021094">
    <property type="entry name" value="NPR1/NIM1-like_C"/>
</dbReference>
<dbReference type="PANTHER" id="PTHR46475">
    <property type="entry name" value="REGULATORY PROTEIN NPR3"/>
    <property type="match status" value="1"/>
</dbReference>
<evidence type="ECO:0000256" key="11">
    <source>
        <dbReference type="ARBA" id="ARBA00023242"/>
    </source>
</evidence>
<evidence type="ECO:0000313" key="19">
    <source>
        <dbReference type="EMBL" id="KAG9455633.1"/>
    </source>
</evidence>
<feature type="modified residue" description="S-nitrosocysteine" evidence="15">
    <location>
        <position position="146"/>
    </location>
</feature>
<keyword evidence="7" id="KW-0833">Ubl conjugation pathway</keyword>
<protein>
    <submittedName>
        <fullName evidence="19">Uncharacterized protein</fullName>
    </submittedName>
</protein>
<evidence type="ECO:0000259" key="18">
    <source>
        <dbReference type="PROSITE" id="PS52046"/>
    </source>
</evidence>
<keyword evidence="10 14" id="KW-0040">ANK repeat</keyword>
<proteinExistence type="inferred from homology"/>
<dbReference type="Proteomes" id="UP000825729">
    <property type="component" value="Unassembled WGS sequence"/>
</dbReference>
<keyword evidence="5" id="KW-0677">Repeat</keyword>
<keyword evidence="8" id="KW-0611">Plant defense</keyword>
<dbReference type="InterPro" id="IPR002110">
    <property type="entry name" value="Ankyrin_rpt"/>
</dbReference>
<keyword evidence="11" id="KW-0539">Nucleus</keyword>
<dbReference type="PROSITE" id="PS50088">
    <property type="entry name" value="ANK_REPEAT"/>
    <property type="match status" value="1"/>
</dbReference>
<dbReference type="Gene3D" id="1.25.40.20">
    <property type="entry name" value="Ankyrin repeat-containing domain"/>
    <property type="match status" value="1"/>
</dbReference>
<evidence type="ECO:0000256" key="3">
    <source>
        <dbReference type="ARBA" id="ARBA00022490"/>
    </source>
</evidence>
<dbReference type="InterPro" id="IPR011333">
    <property type="entry name" value="SKP1/BTB/POZ_sf"/>
</dbReference>
<evidence type="ECO:0000256" key="10">
    <source>
        <dbReference type="ARBA" id="ARBA00023043"/>
    </source>
</evidence>
<feature type="domain" description="C2HC NPR-type" evidence="18">
    <location>
        <begin position="137"/>
        <end position="151"/>
    </location>
</feature>
<evidence type="ECO:0000256" key="8">
    <source>
        <dbReference type="ARBA" id="ARBA00022821"/>
    </source>
</evidence>
<dbReference type="PROSITE" id="PS52046">
    <property type="entry name" value="ZF_C2HC_NPR"/>
    <property type="match status" value="1"/>
</dbReference>
<evidence type="ECO:0000313" key="20">
    <source>
        <dbReference type="Proteomes" id="UP000825729"/>
    </source>
</evidence>
<dbReference type="InterPro" id="IPR000210">
    <property type="entry name" value="BTB/POZ_dom"/>
</dbReference>
<dbReference type="AlphaFoldDB" id="A0AAV7F3I5"/>
<evidence type="ECO:0000256" key="5">
    <source>
        <dbReference type="ARBA" id="ARBA00022737"/>
    </source>
</evidence>
<evidence type="ECO:0000256" key="4">
    <source>
        <dbReference type="ARBA" id="ARBA00022723"/>
    </source>
</evidence>
<name>A0AAV7F3I5_ARIFI</name>
<dbReference type="Pfam" id="PF12313">
    <property type="entry name" value="NPR1_like_C"/>
    <property type="match status" value="1"/>
</dbReference>
<dbReference type="Gene3D" id="3.30.710.10">
    <property type="entry name" value="Potassium Channel Kv1.1, Chain A"/>
    <property type="match status" value="1"/>
</dbReference>